<evidence type="ECO:0000259" key="3">
    <source>
        <dbReference type="SMART" id="SM00822"/>
    </source>
</evidence>
<protein>
    <submittedName>
        <fullName evidence="4">Beta-ketoacyl-ACP reductase</fullName>
    </submittedName>
</protein>
<accession>A0A3D8PHV3</accession>
<dbReference type="NCBIfam" id="NF009466">
    <property type="entry name" value="PRK12826.1-2"/>
    <property type="match status" value="1"/>
</dbReference>
<dbReference type="PROSITE" id="PS00061">
    <property type="entry name" value="ADH_SHORT"/>
    <property type="match status" value="1"/>
</dbReference>
<comment type="similarity">
    <text evidence="1">Belongs to the short-chain dehydrogenases/reductases (SDR) family.</text>
</comment>
<dbReference type="Gene3D" id="3.40.50.720">
    <property type="entry name" value="NAD(P)-binding Rossmann-like Domain"/>
    <property type="match status" value="1"/>
</dbReference>
<keyword evidence="2" id="KW-0560">Oxidoreductase</keyword>
<dbReference type="EMBL" id="PIOC01000033">
    <property type="protein sequence ID" value="RDW15222.1"/>
    <property type="molecule type" value="Genomic_DNA"/>
</dbReference>
<dbReference type="GO" id="GO:0032787">
    <property type="term" value="P:monocarboxylic acid metabolic process"/>
    <property type="evidence" value="ECO:0007669"/>
    <property type="project" value="UniProtKB-ARBA"/>
</dbReference>
<reference evidence="5" key="1">
    <citation type="submission" date="2017-11" db="EMBL/GenBank/DDBJ databases">
        <authorList>
            <person name="Zhu W."/>
        </authorList>
    </citation>
    <scope>NUCLEOTIDE SEQUENCE [LARGE SCALE GENOMIC DNA]</scope>
    <source>
        <strain evidence="5">CAU 1183</strain>
    </source>
</reference>
<evidence type="ECO:0000256" key="1">
    <source>
        <dbReference type="ARBA" id="ARBA00006484"/>
    </source>
</evidence>
<proteinExistence type="inferred from homology"/>
<dbReference type="PANTHER" id="PTHR42879:SF2">
    <property type="entry name" value="3-OXOACYL-[ACYL-CARRIER-PROTEIN] REDUCTASE FABG"/>
    <property type="match status" value="1"/>
</dbReference>
<dbReference type="InterPro" id="IPR036291">
    <property type="entry name" value="NAD(P)-bd_dom_sf"/>
</dbReference>
<sequence length="246" mass="26325">MLLQDKVAIVTGASSGIGKEIALTFAKEGAKVVANYATNDIGANQVIEEIESFGGRAALYKGDISKEENAKEMIDFTVDKYNQIDILVNNAGIIQDSFLVNMSLDTWNNVIQTNLTGPFLCSKFAIRKMMRHRKGKIINISSISGLLGNKGQANYASAKAGLIGLTRTIAQEYSSKGISANAVAPGIITTEMTKDIPGNHSFKLESILKGEPGKVSDIAGTVLFLASGLSNFINGEVIRVDGGHRW</sequence>
<dbReference type="InterPro" id="IPR002347">
    <property type="entry name" value="SDR_fam"/>
</dbReference>
<dbReference type="PANTHER" id="PTHR42879">
    <property type="entry name" value="3-OXOACYL-(ACYL-CARRIER-PROTEIN) REDUCTASE"/>
    <property type="match status" value="1"/>
</dbReference>
<dbReference type="FunFam" id="3.40.50.720:FF:000173">
    <property type="entry name" value="3-oxoacyl-[acyl-carrier protein] reductase"/>
    <property type="match status" value="1"/>
</dbReference>
<dbReference type="InterPro" id="IPR057326">
    <property type="entry name" value="KR_dom"/>
</dbReference>
<dbReference type="Proteomes" id="UP000257143">
    <property type="component" value="Unassembled WGS sequence"/>
</dbReference>
<gene>
    <name evidence="4" type="ORF">CWR48_19540</name>
</gene>
<keyword evidence="5" id="KW-1185">Reference proteome</keyword>
<dbReference type="AlphaFoldDB" id="A0A3D8PHV3"/>
<organism evidence="4 5">
    <name type="scientific">Oceanobacillus arenosus</name>
    <dbReference type="NCBI Taxonomy" id="1229153"/>
    <lineage>
        <taxon>Bacteria</taxon>
        <taxon>Bacillati</taxon>
        <taxon>Bacillota</taxon>
        <taxon>Bacilli</taxon>
        <taxon>Bacillales</taxon>
        <taxon>Bacillaceae</taxon>
        <taxon>Oceanobacillus</taxon>
    </lineage>
</organism>
<dbReference type="InterPro" id="IPR020904">
    <property type="entry name" value="Sc_DH/Rdtase_CS"/>
</dbReference>
<comment type="caution">
    <text evidence="4">The sequence shown here is derived from an EMBL/GenBank/DDBJ whole genome shotgun (WGS) entry which is preliminary data.</text>
</comment>
<dbReference type="OrthoDB" id="9803333at2"/>
<evidence type="ECO:0000313" key="5">
    <source>
        <dbReference type="Proteomes" id="UP000257143"/>
    </source>
</evidence>
<feature type="domain" description="Ketoreductase" evidence="3">
    <location>
        <begin position="6"/>
        <end position="186"/>
    </location>
</feature>
<dbReference type="SMART" id="SM00822">
    <property type="entry name" value="PKS_KR"/>
    <property type="match status" value="1"/>
</dbReference>
<evidence type="ECO:0000313" key="4">
    <source>
        <dbReference type="EMBL" id="RDW15222.1"/>
    </source>
</evidence>
<dbReference type="GO" id="GO:0016491">
    <property type="term" value="F:oxidoreductase activity"/>
    <property type="evidence" value="ECO:0007669"/>
    <property type="project" value="UniProtKB-KW"/>
</dbReference>
<evidence type="ECO:0000256" key="2">
    <source>
        <dbReference type="ARBA" id="ARBA00023002"/>
    </source>
</evidence>
<name>A0A3D8PHV3_9BACI</name>
<dbReference type="PRINTS" id="PR00081">
    <property type="entry name" value="GDHRDH"/>
</dbReference>
<dbReference type="RefSeq" id="WP_115774979.1">
    <property type="nucleotide sequence ID" value="NZ_PIOC01000033.1"/>
</dbReference>
<dbReference type="SUPFAM" id="SSF51735">
    <property type="entry name" value="NAD(P)-binding Rossmann-fold domains"/>
    <property type="match status" value="1"/>
</dbReference>
<dbReference type="PRINTS" id="PR00080">
    <property type="entry name" value="SDRFAMILY"/>
</dbReference>
<dbReference type="Pfam" id="PF13561">
    <property type="entry name" value="adh_short_C2"/>
    <property type="match status" value="1"/>
</dbReference>
<dbReference type="InterPro" id="IPR050259">
    <property type="entry name" value="SDR"/>
</dbReference>